<dbReference type="EMBL" id="VAUV01000009">
    <property type="protein sequence ID" value="TLD70108.1"/>
    <property type="molecule type" value="Genomic_DNA"/>
</dbReference>
<gene>
    <name evidence="1" type="ORF">FEM03_12980</name>
</gene>
<dbReference type="OrthoDB" id="9779858at2"/>
<dbReference type="RefSeq" id="WP_138086702.1">
    <property type="nucleotide sequence ID" value="NZ_VAUV01000009.1"/>
</dbReference>
<dbReference type="PANTHER" id="PTHR42708:SF1">
    <property type="entry name" value="GLIDING MOTILITY PROTEIN MGLA"/>
    <property type="match status" value="1"/>
</dbReference>
<dbReference type="SUPFAM" id="SSF52540">
    <property type="entry name" value="P-loop containing nucleoside triphosphate hydrolases"/>
    <property type="match status" value="1"/>
</dbReference>
<dbReference type="InterPro" id="IPR027417">
    <property type="entry name" value="P-loop_NTPase"/>
</dbReference>
<accession>A0A5R8KCT1</accession>
<dbReference type="InterPro" id="IPR052705">
    <property type="entry name" value="Gliding_Motility_GTPase"/>
</dbReference>
<dbReference type="AlphaFoldDB" id="A0A5R8KCT1"/>
<protein>
    <submittedName>
        <fullName evidence="1">GTPase domain-containing protein</fullName>
    </submittedName>
</protein>
<dbReference type="PANTHER" id="PTHR42708">
    <property type="entry name" value="ATP/GTP-BINDING PROTEIN-RELATED"/>
    <property type="match status" value="1"/>
</dbReference>
<dbReference type="Proteomes" id="UP000306196">
    <property type="component" value="Unassembled WGS sequence"/>
</dbReference>
<proteinExistence type="predicted"/>
<organism evidence="1 2">
    <name type="scientific">Phragmitibacter flavus</name>
    <dbReference type="NCBI Taxonomy" id="2576071"/>
    <lineage>
        <taxon>Bacteria</taxon>
        <taxon>Pseudomonadati</taxon>
        <taxon>Verrucomicrobiota</taxon>
        <taxon>Verrucomicrobiia</taxon>
        <taxon>Verrucomicrobiales</taxon>
        <taxon>Verrucomicrobiaceae</taxon>
        <taxon>Phragmitibacter</taxon>
    </lineage>
</organism>
<comment type="caution">
    <text evidence="1">The sequence shown here is derived from an EMBL/GenBank/DDBJ whole genome shotgun (WGS) entry which is preliminary data.</text>
</comment>
<sequence length="211" mass="23665">MAVIHEEQRTVSFKIVYGGPPLGGKTTNVQHIHSCLDPDTRSDLVSLASAADRTLFFDFLAIDAPMPNGYQAKFHLYTVPGQVLYNATYQLVLRQADGIVFVADSQMDRMVDNIQAWEILQTNLKRNGQSLDRIPLVLQYNKRDLPNVAPIEYMEYLLNSGERRFYSYEGAAAHGHNVLSTLNTISHSVLTRFNAMMEAERQNATVEAVSA</sequence>
<reference evidence="1 2" key="1">
    <citation type="submission" date="2019-05" db="EMBL/GenBank/DDBJ databases">
        <title>Verrucobacter flavum gen. nov., sp. nov. a new member of the family Verrucomicrobiaceae.</title>
        <authorList>
            <person name="Szuroczki S."/>
            <person name="Abbaszade G."/>
            <person name="Szabo A."/>
            <person name="Felfoldi T."/>
            <person name="Schumann P."/>
            <person name="Boka K."/>
            <person name="Keki Z."/>
            <person name="Toumi M."/>
            <person name="Toth E."/>
        </authorList>
    </citation>
    <scope>NUCLEOTIDE SEQUENCE [LARGE SCALE GENOMIC DNA]</scope>
    <source>
        <strain evidence="1 2">MG-N-17</strain>
    </source>
</reference>
<name>A0A5R8KCT1_9BACT</name>
<dbReference type="Gene3D" id="3.40.50.300">
    <property type="entry name" value="P-loop containing nucleotide triphosphate hydrolases"/>
    <property type="match status" value="1"/>
</dbReference>
<evidence type="ECO:0000313" key="1">
    <source>
        <dbReference type="EMBL" id="TLD70108.1"/>
    </source>
</evidence>
<keyword evidence="2" id="KW-1185">Reference proteome</keyword>
<evidence type="ECO:0000313" key="2">
    <source>
        <dbReference type="Proteomes" id="UP000306196"/>
    </source>
</evidence>
<dbReference type="CDD" id="cd00882">
    <property type="entry name" value="Ras_like_GTPase"/>
    <property type="match status" value="1"/>
</dbReference>